<dbReference type="Proteomes" id="UP000295375">
    <property type="component" value="Unassembled WGS sequence"/>
</dbReference>
<dbReference type="RefSeq" id="WP_133591105.1">
    <property type="nucleotide sequence ID" value="NZ_CP037953.1"/>
</dbReference>
<comment type="caution">
    <text evidence="2">The sequence shown here is derived from an EMBL/GenBank/DDBJ whole genome shotgun (WGS) entry which is preliminary data.</text>
</comment>
<accession>A0A4R6ULF5</accession>
<name>A0A4R6ULF5_9GAMM</name>
<protein>
    <submittedName>
        <fullName evidence="2">Uncharacterized protein</fullName>
    </submittedName>
</protein>
<dbReference type="AlphaFoldDB" id="A0A4R6ULF5"/>
<dbReference type="EMBL" id="SNYM01000010">
    <property type="protein sequence ID" value="TDQ47472.1"/>
    <property type="molecule type" value="Genomic_DNA"/>
</dbReference>
<keyword evidence="1" id="KW-0812">Transmembrane</keyword>
<reference evidence="2 3" key="1">
    <citation type="submission" date="2019-03" db="EMBL/GenBank/DDBJ databases">
        <title>Genomic Encyclopedia of Type Strains, Phase IV (KMG-IV): sequencing the most valuable type-strain genomes for metagenomic binning, comparative biology and taxonomic classification.</title>
        <authorList>
            <person name="Goeker M."/>
        </authorList>
    </citation>
    <scope>NUCLEOTIDE SEQUENCE [LARGE SCALE GENOMIC DNA]</scope>
    <source>
        <strain evidence="2 3">DSM 103792</strain>
    </source>
</reference>
<keyword evidence="3" id="KW-1185">Reference proteome</keyword>
<organism evidence="2 3">
    <name type="scientific">Permianibacter aggregans</name>
    <dbReference type="NCBI Taxonomy" id="1510150"/>
    <lineage>
        <taxon>Bacteria</taxon>
        <taxon>Pseudomonadati</taxon>
        <taxon>Pseudomonadota</taxon>
        <taxon>Gammaproteobacteria</taxon>
        <taxon>Pseudomonadales</taxon>
        <taxon>Pseudomonadaceae</taxon>
        <taxon>Permianibacter</taxon>
    </lineage>
</organism>
<keyword evidence="1" id="KW-0472">Membrane</keyword>
<feature type="transmembrane region" description="Helical" evidence="1">
    <location>
        <begin position="12"/>
        <end position="33"/>
    </location>
</feature>
<gene>
    <name evidence="2" type="ORF">EV696_11064</name>
</gene>
<proteinExistence type="predicted"/>
<sequence>MMSEQASETSGLRALPWVAVVALIALGLLSMFLRNSAPPAGHAVASLALASTRAESEHASLDAAQSHVNDATTEPALNAEHCQTEPGSVSAYQQLDALQWRELHRWQAERGLSLTVLQTDNSLKQQPSAYQHYSAAQLQALAEQGDANAMHFYAERLQKSDAPTATYHGQPEDRRLLTQQLWRQAAVQGHVPAMLAIADWYRQASEDFSQPEVQRQQTSVQWLAWRYLADWRLGLLPQRLSVSAEIHEQALLSLQQHQQWLQQQRQQLGLLPLDNQVPAAIVQLMIPRQSRC</sequence>
<evidence type="ECO:0000313" key="2">
    <source>
        <dbReference type="EMBL" id="TDQ47472.1"/>
    </source>
</evidence>
<evidence type="ECO:0000313" key="3">
    <source>
        <dbReference type="Proteomes" id="UP000295375"/>
    </source>
</evidence>
<keyword evidence="1" id="KW-1133">Transmembrane helix</keyword>
<evidence type="ECO:0000256" key="1">
    <source>
        <dbReference type="SAM" id="Phobius"/>
    </source>
</evidence>